<dbReference type="EMBL" id="LAXJ01000020">
    <property type="protein sequence ID" value="KRS11324.1"/>
    <property type="molecule type" value="Genomic_DNA"/>
</dbReference>
<comment type="caution">
    <text evidence="1">The sequence shown here is derived from an EMBL/GenBank/DDBJ whole genome shotgun (WGS) entry which is preliminary data.</text>
</comment>
<sequence length="254" mass="28601">MIAFSAFCGLRRHAHRNGRLAGGCQNTRRRQARCLGALRARYDGTACSPVLARFLRPKQRRRLGDVPLERAFTTWHGVLQHVAALCRKPRLGILKYGVRRTGTVRPFAAGCRDNRPRVRRGRPAIATWHILLCDLTLFRLGKNNPSFGARTAVARDTRNGISFVTVVYFVTFGCGVISGDVTRRLTRVVRHIFRSIRLWLETYGNNVRRVARPTLGENRSEARRPGIIVGSLPFRYQIGFHQGAALWRCGGSLG</sequence>
<evidence type="ECO:0000313" key="1">
    <source>
        <dbReference type="EMBL" id="KRS11324.1"/>
    </source>
</evidence>
<keyword evidence="2" id="KW-1185">Reference proteome</keyword>
<accession>A0A0T5NR93</accession>
<name>A0A0T5NR93_9RHOB</name>
<evidence type="ECO:0000313" key="2">
    <source>
        <dbReference type="Proteomes" id="UP000051295"/>
    </source>
</evidence>
<dbReference type="AlphaFoldDB" id="A0A0T5NR93"/>
<organism evidence="1 2">
    <name type="scientific">Roseovarius atlanticus</name>
    <dbReference type="NCBI Taxonomy" id="1641875"/>
    <lineage>
        <taxon>Bacteria</taxon>
        <taxon>Pseudomonadati</taxon>
        <taxon>Pseudomonadota</taxon>
        <taxon>Alphaproteobacteria</taxon>
        <taxon>Rhodobacterales</taxon>
        <taxon>Roseobacteraceae</taxon>
        <taxon>Roseovarius</taxon>
    </lineage>
</organism>
<dbReference type="Proteomes" id="UP000051295">
    <property type="component" value="Unassembled WGS sequence"/>
</dbReference>
<protein>
    <submittedName>
        <fullName evidence="1">Uncharacterized protein</fullName>
    </submittedName>
</protein>
<gene>
    <name evidence="1" type="ORF">XM53_17255</name>
</gene>
<reference evidence="1 2" key="1">
    <citation type="submission" date="2015-04" db="EMBL/GenBank/DDBJ databases">
        <title>The draft genome sequence of Roseovarius sp.R12b.</title>
        <authorList>
            <person name="Li G."/>
            <person name="Lai Q."/>
            <person name="Shao Z."/>
            <person name="Yan P."/>
        </authorList>
    </citation>
    <scope>NUCLEOTIDE SEQUENCE [LARGE SCALE GENOMIC DNA]</scope>
    <source>
        <strain evidence="1 2">R12B</strain>
    </source>
</reference>
<proteinExistence type="predicted"/>